<evidence type="ECO:0000256" key="2">
    <source>
        <dbReference type="ARBA" id="ARBA00022737"/>
    </source>
</evidence>
<dbReference type="SUPFAM" id="SSF117281">
    <property type="entry name" value="Kelch motif"/>
    <property type="match status" value="1"/>
</dbReference>
<comment type="caution">
    <text evidence="6">The sequence shown here is derived from an EMBL/GenBank/DDBJ whole genome shotgun (WGS) entry which is preliminary data.</text>
</comment>
<proteinExistence type="predicted"/>
<dbReference type="PANTHER" id="PTHR46093">
    <property type="entry name" value="ACYL-COA-BINDING DOMAIN-CONTAINING PROTEIN 5"/>
    <property type="match status" value="1"/>
</dbReference>
<dbReference type="Gene3D" id="2.120.10.80">
    <property type="entry name" value="Kelch-type beta propeller"/>
    <property type="match status" value="1"/>
</dbReference>
<evidence type="ECO:0000256" key="4">
    <source>
        <dbReference type="SAM" id="Phobius"/>
    </source>
</evidence>
<organism evidence="6 7">
    <name type="scientific">Lunasporangiospora selenospora</name>
    <dbReference type="NCBI Taxonomy" id="979761"/>
    <lineage>
        <taxon>Eukaryota</taxon>
        <taxon>Fungi</taxon>
        <taxon>Fungi incertae sedis</taxon>
        <taxon>Mucoromycota</taxon>
        <taxon>Mortierellomycotina</taxon>
        <taxon>Mortierellomycetes</taxon>
        <taxon>Mortierellales</taxon>
        <taxon>Mortierellaceae</taxon>
        <taxon>Lunasporangiospora</taxon>
    </lineage>
</organism>
<feature type="region of interest" description="Disordered" evidence="3">
    <location>
        <begin position="113"/>
        <end position="134"/>
    </location>
</feature>
<feature type="transmembrane region" description="Helical" evidence="4">
    <location>
        <begin position="460"/>
        <end position="483"/>
    </location>
</feature>
<dbReference type="Pfam" id="PF24681">
    <property type="entry name" value="Kelch_KLHDC2_KLHL20_DRC7"/>
    <property type="match status" value="1"/>
</dbReference>
<dbReference type="InterPro" id="IPR015915">
    <property type="entry name" value="Kelch-typ_b-propeller"/>
</dbReference>
<accession>A0A9P6FZS2</accession>
<dbReference type="OrthoDB" id="205198at2759"/>
<sequence length="640" mass="70143">MKTLHPYGACTLSLLAAILGLLQGMDAQPSPGPLLVSQTIAILKDELYMHGGSRSDSFLEANCTADLWRLRLGRTAAWNLSESNWEAVPRSEAKWTIPLPVSGKGLRTIGIPANLSEVDSDSQEDSTQGKRTRLPTESISPFMIEFGRSGCADEAEQLLPGQTPPQPRIGFTIFNPIMNDWDSVDLLNATASGVDLGFDANETLGAGDWLSPTIAVDTMELAWYIILQSSTPLRQVILRKGLANLTKEMEKIDLTESSSTLFPTQLLLQDWEVHSALNETAPFVGKAVATMVRDQIVIISGTANSFTPGDADLNELRPCDHAYVYSTKTRAWSRQNLVVEDGGAMPDTREKAAFIAVDEKIYMSGGVKPYQTVLNDLWILDTTTWTWKRGPDGPGPRADHSLLLYHEYLLAISGFDKGRNVPVTSVLPILAFNMNSSIWTDTLRATLDTPSNYVSHVARIVIIVGTVIVGSGLLVMALSTHLLRKWNQRNYTKVEEDYQLEDQRRRTSQQELPSILKKGLSGDGTGGGRGKTESMGVRSPIKKSVRGLEAEVIFEAIGDDYEDDSEEDEEERHPAGSGDHGDNSIQKVSLLSRPQASPSSFSPTTRSGHAGDHAVIFEAEDDYEDEDEDEDAPVIVRSTP</sequence>
<keyword evidence="4" id="KW-0812">Transmembrane</keyword>
<dbReference type="EMBL" id="JAABOA010000413">
    <property type="protein sequence ID" value="KAF9584432.1"/>
    <property type="molecule type" value="Genomic_DNA"/>
</dbReference>
<feature type="region of interest" description="Disordered" evidence="3">
    <location>
        <begin position="559"/>
        <end position="640"/>
    </location>
</feature>
<keyword evidence="2" id="KW-0677">Repeat</keyword>
<keyword evidence="5" id="KW-0732">Signal</keyword>
<feature type="compositionally biased region" description="Acidic residues" evidence="3">
    <location>
        <begin position="618"/>
        <end position="632"/>
    </location>
</feature>
<keyword evidence="4" id="KW-1133">Transmembrane helix</keyword>
<evidence type="ECO:0000313" key="7">
    <source>
        <dbReference type="Proteomes" id="UP000780801"/>
    </source>
</evidence>
<dbReference type="AlphaFoldDB" id="A0A9P6FZS2"/>
<dbReference type="PANTHER" id="PTHR46093:SF18">
    <property type="entry name" value="FIBRONECTIN TYPE-III DOMAIN-CONTAINING PROTEIN"/>
    <property type="match status" value="1"/>
</dbReference>
<feature type="region of interest" description="Disordered" evidence="3">
    <location>
        <begin position="502"/>
        <end position="542"/>
    </location>
</feature>
<keyword evidence="1" id="KW-0880">Kelch repeat</keyword>
<reference evidence="6" key="1">
    <citation type="journal article" date="2020" name="Fungal Divers.">
        <title>Resolving the Mortierellaceae phylogeny through synthesis of multi-gene phylogenetics and phylogenomics.</title>
        <authorList>
            <person name="Vandepol N."/>
            <person name="Liber J."/>
            <person name="Desiro A."/>
            <person name="Na H."/>
            <person name="Kennedy M."/>
            <person name="Barry K."/>
            <person name="Grigoriev I.V."/>
            <person name="Miller A.N."/>
            <person name="O'Donnell K."/>
            <person name="Stajich J.E."/>
            <person name="Bonito G."/>
        </authorList>
    </citation>
    <scope>NUCLEOTIDE SEQUENCE</scope>
    <source>
        <strain evidence="6">KOD1015</strain>
    </source>
</reference>
<gene>
    <name evidence="6" type="ORF">BGW38_006465</name>
</gene>
<protein>
    <submittedName>
        <fullName evidence="6">Uncharacterized protein</fullName>
    </submittedName>
</protein>
<evidence type="ECO:0000256" key="1">
    <source>
        <dbReference type="ARBA" id="ARBA00022441"/>
    </source>
</evidence>
<feature type="compositionally biased region" description="Basic and acidic residues" evidence="3">
    <location>
        <begin position="571"/>
        <end position="582"/>
    </location>
</feature>
<keyword evidence="7" id="KW-1185">Reference proteome</keyword>
<feature type="compositionally biased region" description="Polar residues" evidence="3">
    <location>
        <begin position="583"/>
        <end position="607"/>
    </location>
</feature>
<name>A0A9P6FZS2_9FUNG</name>
<keyword evidence="4" id="KW-0472">Membrane</keyword>
<feature type="signal peptide" evidence="5">
    <location>
        <begin position="1"/>
        <end position="27"/>
    </location>
</feature>
<evidence type="ECO:0000313" key="6">
    <source>
        <dbReference type="EMBL" id="KAF9584432.1"/>
    </source>
</evidence>
<evidence type="ECO:0000256" key="5">
    <source>
        <dbReference type="SAM" id="SignalP"/>
    </source>
</evidence>
<feature type="compositionally biased region" description="Acidic residues" evidence="3">
    <location>
        <begin position="559"/>
        <end position="570"/>
    </location>
</feature>
<dbReference type="Proteomes" id="UP000780801">
    <property type="component" value="Unassembled WGS sequence"/>
</dbReference>
<feature type="chain" id="PRO_5040121946" evidence="5">
    <location>
        <begin position="28"/>
        <end position="640"/>
    </location>
</feature>
<evidence type="ECO:0000256" key="3">
    <source>
        <dbReference type="SAM" id="MobiDB-lite"/>
    </source>
</evidence>